<sequence length="193" mass="22202">MRFEDLCEYVRLVALGLGSLNNLVHIIIQWTPYKMKDNRSTRTPACQRHAGGRTCPACADEILDFTHQSCVRLPRPTRHDASTAARSQSHSSRKHAYLGQTRTSGVAAHSFPHRYPFHLRAVSRKSTSVRQSLYLLGVRASDPGMRRPVSRMGIRQRSLLNFFHVDYSQQPAFLQCLYLLWVCQPRVLREKIR</sequence>
<dbReference type="AlphaFoldDB" id="A0A2H3C713"/>
<proteinExistence type="predicted"/>
<name>A0A2H3C713_9AGAR</name>
<organism evidence="2 3">
    <name type="scientific">Armillaria solidipes</name>
    <dbReference type="NCBI Taxonomy" id="1076256"/>
    <lineage>
        <taxon>Eukaryota</taxon>
        <taxon>Fungi</taxon>
        <taxon>Dikarya</taxon>
        <taxon>Basidiomycota</taxon>
        <taxon>Agaricomycotina</taxon>
        <taxon>Agaricomycetes</taxon>
        <taxon>Agaricomycetidae</taxon>
        <taxon>Agaricales</taxon>
        <taxon>Marasmiineae</taxon>
        <taxon>Physalacriaceae</taxon>
        <taxon>Armillaria</taxon>
    </lineage>
</organism>
<reference evidence="3" key="1">
    <citation type="journal article" date="2017" name="Nat. Ecol. Evol.">
        <title>Genome expansion and lineage-specific genetic innovations in the forest pathogenic fungi Armillaria.</title>
        <authorList>
            <person name="Sipos G."/>
            <person name="Prasanna A.N."/>
            <person name="Walter M.C."/>
            <person name="O'Connor E."/>
            <person name="Balint B."/>
            <person name="Krizsan K."/>
            <person name="Kiss B."/>
            <person name="Hess J."/>
            <person name="Varga T."/>
            <person name="Slot J."/>
            <person name="Riley R."/>
            <person name="Boka B."/>
            <person name="Rigling D."/>
            <person name="Barry K."/>
            <person name="Lee J."/>
            <person name="Mihaltcheva S."/>
            <person name="LaButti K."/>
            <person name="Lipzen A."/>
            <person name="Waldron R."/>
            <person name="Moloney N.M."/>
            <person name="Sperisen C."/>
            <person name="Kredics L."/>
            <person name="Vagvoelgyi C."/>
            <person name="Patrignani A."/>
            <person name="Fitzpatrick D."/>
            <person name="Nagy I."/>
            <person name="Doyle S."/>
            <person name="Anderson J.B."/>
            <person name="Grigoriev I.V."/>
            <person name="Gueldener U."/>
            <person name="Muensterkoetter M."/>
            <person name="Nagy L.G."/>
        </authorList>
    </citation>
    <scope>NUCLEOTIDE SEQUENCE [LARGE SCALE GENOMIC DNA]</scope>
    <source>
        <strain evidence="3">28-4</strain>
    </source>
</reference>
<gene>
    <name evidence="2" type="ORF">ARMSODRAFT_62605</name>
</gene>
<protein>
    <submittedName>
        <fullName evidence="2">Uncharacterized protein</fullName>
    </submittedName>
</protein>
<keyword evidence="3" id="KW-1185">Reference proteome</keyword>
<feature type="region of interest" description="Disordered" evidence="1">
    <location>
        <begin position="77"/>
        <end position="97"/>
    </location>
</feature>
<evidence type="ECO:0000313" key="3">
    <source>
        <dbReference type="Proteomes" id="UP000218334"/>
    </source>
</evidence>
<accession>A0A2H3C713</accession>
<dbReference type="EMBL" id="KZ293424">
    <property type="protein sequence ID" value="PBK71076.1"/>
    <property type="molecule type" value="Genomic_DNA"/>
</dbReference>
<evidence type="ECO:0000256" key="1">
    <source>
        <dbReference type="SAM" id="MobiDB-lite"/>
    </source>
</evidence>
<dbReference type="Proteomes" id="UP000218334">
    <property type="component" value="Unassembled WGS sequence"/>
</dbReference>
<evidence type="ECO:0000313" key="2">
    <source>
        <dbReference type="EMBL" id="PBK71076.1"/>
    </source>
</evidence>